<protein>
    <submittedName>
        <fullName evidence="1">Uncharacterized protein</fullName>
    </submittedName>
</protein>
<name>A0A4Y6RGT7_9BURK</name>
<sequence length="112" mass="12243">MSQLKTMQDDHFCYLLAVIGREQRATFCADCGCVAGGAEDGLHVWLDLPAYWHSSPLASAAASSGIAVTPWLRDRAGFQAGRERSLPASLRPSWKFRLIRKSCTRPADSSST</sequence>
<organism evidence="1 2">
    <name type="scientific">Janthinobacterium tructae</name>
    <dbReference type="NCBI Taxonomy" id="2590869"/>
    <lineage>
        <taxon>Bacteria</taxon>
        <taxon>Pseudomonadati</taxon>
        <taxon>Pseudomonadota</taxon>
        <taxon>Betaproteobacteria</taxon>
        <taxon>Burkholderiales</taxon>
        <taxon>Oxalobacteraceae</taxon>
        <taxon>Janthinobacterium</taxon>
    </lineage>
</organism>
<evidence type="ECO:0000313" key="1">
    <source>
        <dbReference type="EMBL" id="QDG71664.1"/>
    </source>
</evidence>
<evidence type="ECO:0000313" key="2">
    <source>
        <dbReference type="Proteomes" id="UP000316665"/>
    </source>
</evidence>
<dbReference type="EMBL" id="CP041185">
    <property type="protein sequence ID" value="QDG71664.1"/>
    <property type="molecule type" value="Genomic_DNA"/>
</dbReference>
<dbReference type="KEGG" id="jas:FJQ89_15465"/>
<reference evidence="1 2" key="1">
    <citation type="submission" date="2019-06" db="EMBL/GenBank/DDBJ databases">
        <title>Complete genome sequence of Janthinobacterium sp. SNU WT3 isolated from diseased rainbow trout.</title>
        <authorList>
            <person name="Oh W.T."/>
            <person name="Park S.C."/>
        </authorList>
    </citation>
    <scope>NUCLEOTIDE SEQUENCE [LARGE SCALE GENOMIC DNA]</scope>
    <source>
        <strain evidence="1 2">SNU WT3</strain>
    </source>
</reference>
<dbReference type="Proteomes" id="UP000316665">
    <property type="component" value="Chromosome"/>
</dbReference>
<proteinExistence type="predicted"/>
<keyword evidence="2" id="KW-1185">Reference proteome</keyword>
<accession>A0A4Y6RGT7</accession>
<dbReference type="AlphaFoldDB" id="A0A4Y6RGT7"/>
<gene>
    <name evidence="1" type="ORF">FJQ89_15465</name>
</gene>